<gene>
    <name evidence="3" type="ORF">ENM70_00510</name>
    <name evidence="2" type="ORF">ENP99_05255</name>
</gene>
<feature type="transmembrane region" description="Helical" evidence="1">
    <location>
        <begin position="313"/>
        <end position="332"/>
    </location>
</feature>
<accession>A0A7J3YTU8</accession>
<evidence type="ECO:0000256" key="1">
    <source>
        <dbReference type="SAM" id="Phobius"/>
    </source>
</evidence>
<keyword evidence="1" id="KW-1133">Transmembrane helix</keyword>
<reference evidence="3" key="1">
    <citation type="journal article" date="2020" name="mSystems">
        <title>Genome- and Community-Level Interaction Insights into Carbon Utilization and Element Cycling Functions of Hydrothermarchaeota in Hydrothermal Sediment.</title>
        <authorList>
            <person name="Zhou Z."/>
            <person name="Liu Y."/>
            <person name="Xu W."/>
            <person name="Pan J."/>
            <person name="Luo Z.H."/>
            <person name="Li M."/>
        </authorList>
    </citation>
    <scope>NUCLEOTIDE SEQUENCE [LARGE SCALE GENOMIC DNA]</scope>
    <source>
        <strain evidence="3">SpSt-1109</strain>
        <strain evidence="2">SpSt-27</strain>
    </source>
</reference>
<dbReference type="EMBL" id="DRYU01000008">
    <property type="protein sequence ID" value="HHP92101.1"/>
    <property type="molecule type" value="Genomic_DNA"/>
</dbReference>
<organism evidence="3">
    <name type="scientific">Ignisphaera aggregans</name>
    <dbReference type="NCBI Taxonomy" id="334771"/>
    <lineage>
        <taxon>Archaea</taxon>
        <taxon>Thermoproteota</taxon>
        <taxon>Thermoprotei</taxon>
        <taxon>Desulfurococcales</taxon>
        <taxon>Desulfurococcaceae</taxon>
        <taxon>Ignisphaera</taxon>
    </lineage>
</organism>
<evidence type="ECO:0000313" key="3">
    <source>
        <dbReference type="EMBL" id="HHP92101.1"/>
    </source>
</evidence>
<name>A0A7J3YTU8_9CREN</name>
<keyword evidence="1" id="KW-0472">Membrane</keyword>
<comment type="caution">
    <text evidence="3">The sequence shown here is derived from an EMBL/GenBank/DDBJ whole genome shotgun (WGS) entry which is preliminary data.</text>
</comment>
<sequence length="351" mass="39330">MKKLKLLAILLVIAMTLTSAVLGLNLLSFMTSDTEIIVSQRIVDINSPVVIKVPRINKYDRVYLILNATTIPYSITVNPKGVLIPLPLDVEGVEYDYAYPILMTRHFFFIANASGSAQIILNMQPKTPYAIKDVEGKTHVKVFEYVEGAKEYIGIDTEAVKFAENGYTQTVLVTPLNEVIQPDFQVSGEVKLLQGKVSYINLIIMTDTDWYAFNIVPSTVQPNITISFNVNAGSRELLGRTGEFLNKRGLFIALGIGLYSGQFNVSEAARAVVAVGDLTITNGGRSRVIRARVFNVYEMTYHLYIFRKFQPTFQHFLLVSALALEVLAFNYVTIKFWKRVKRGDGYIAQAF</sequence>
<proteinExistence type="predicted"/>
<evidence type="ECO:0000313" key="2">
    <source>
        <dbReference type="EMBL" id="HEH31495.1"/>
    </source>
</evidence>
<keyword evidence="1" id="KW-0812">Transmembrane</keyword>
<protein>
    <submittedName>
        <fullName evidence="3">Uncharacterized protein</fullName>
    </submittedName>
</protein>
<dbReference type="EMBL" id="DSLL01000047">
    <property type="protein sequence ID" value="HEH31495.1"/>
    <property type="molecule type" value="Genomic_DNA"/>
</dbReference>
<dbReference type="AlphaFoldDB" id="A0A7J3YTU8"/>